<evidence type="ECO:0000313" key="2">
    <source>
        <dbReference type="EMBL" id="RHK12271.1"/>
    </source>
</evidence>
<proteinExistence type="predicted"/>
<feature type="transmembrane region" description="Helical" evidence="1">
    <location>
        <begin position="36"/>
        <end position="58"/>
    </location>
</feature>
<comment type="caution">
    <text evidence="2">The sequence shown here is derived from an EMBL/GenBank/DDBJ whole genome shotgun (WGS) entry which is preliminary data.</text>
</comment>
<accession>A0A3R6FDT2</accession>
<dbReference type="AlphaFoldDB" id="A0A3R6FDT2"/>
<keyword evidence="1" id="KW-0472">Membrane</keyword>
<gene>
    <name evidence="2" type="ORF">DW079_02515</name>
</gene>
<protein>
    <submittedName>
        <fullName evidence="2">Uncharacterized protein</fullName>
    </submittedName>
</protein>
<organism evidence="2 3">
    <name type="scientific">Segatella copri</name>
    <dbReference type="NCBI Taxonomy" id="165179"/>
    <lineage>
        <taxon>Bacteria</taxon>
        <taxon>Pseudomonadati</taxon>
        <taxon>Bacteroidota</taxon>
        <taxon>Bacteroidia</taxon>
        <taxon>Bacteroidales</taxon>
        <taxon>Prevotellaceae</taxon>
        <taxon>Segatella</taxon>
    </lineage>
</organism>
<dbReference type="EMBL" id="QRNB01000007">
    <property type="protein sequence ID" value="RHK12271.1"/>
    <property type="molecule type" value="Genomic_DNA"/>
</dbReference>
<evidence type="ECO:0000313" key="3">
    <source>
        <dbReference type="Proteomes" id="UP000286211"/>
    </source>
</evidence>
<dbReference type="Proteomes" id="UP000286211">
    <property type="component" value="Unassembled WGS sequence"/>
</dbReference>
<feature type="transmembrane region" description="Helical" evidence="1">
    <location>
        <begin position="12"/>
        <end position="30"/>
    </location>
</feature>
<keyword evidence="1" id="KW-1133">Transmembrane helix</keyword>
<keyword evidence="1" id="KW-0812">Transmembrane</keyword>
<sequence length="153" mass="17923">MINKAAFLQEKAGFILFFAWGIYLHNPLYFSFLCNFLVFFLRIPIFLRIFAPISNVEFKSERNMEEKKYHIEESKIVGDKVCEPSPAYRSAASSASSVSWDEAYDTDSYPMGRSLEQVMEHCEEVEKYLDDPDYWISIDDFEAQMRKAIPGWK</sequence>
<name>A0A3R6FDT2_9BACT</name>
<reference evidence="2 3" key="1">
    <citation type="submission" date="2018-08" db="EMBL/GenBank/DDBJ databases">
        <title>A genome reference for cultivated species of the human gut microbiota.</title>
        <authorList>
            <person name="Zou Y."/>
            <person name="Xue W."/>
            <person name="Luo G."/>
        </authorList>
    </citation>
    <scope>NUCLEOTIDE SEQUENCE [LARGE SCALE GENOMIC DNA]</scope>
    <source>
        <strain evidence="2 3">AF46-2NS</strain>
    </source>
</reference>
<evidence type="ECO:0000256" key="1">
    <source>
        <dbReference type="SAM" id="Phobius"/>
    </source>
</evidence>